<sequence>MSDYNKQTVANLRQVLKDRAIPSTGLTRKAQIIEKLAEWDKAQASNGASAEPGIGAEAQAAQPEEPAAGDEAQAVANEAPPAATADTVVVVKDVVEITTTETSEPQLVEEVTAPTALSAPTNAQGETAPTTDSIAAEQPAETLATSMIATETSEPQHAEETATSSAALDAPEISEPAPEIPAPQTQPETQEMDVERNRTPSPSPNEKRSIEGPEPTLVPERSTHVMAEDSRVNTEELEADSKKRKRRSHSPEVRSKDIRAKKPRPSEDAAPEVHLAEDNDVVMEEPRPETEESSAADEPMMGDLNGVTDEGPKQDAEQDAKPPTPELESKPSAPEKKEKAPRYKALFETAAPTTIAEAISDDRPISPALHPATPAIYIRNLMRPLRPDPLRTHLVSLASPPSGPPDTTIIKALFLDGMKTHALVLFANTTAASRVRASLHGSIWPPENNRKELWVDFVPEDDVESWIQQEEDAITAEKEARGAGRPISSKRYEVVYPETEDGVKAILQEVGSRASNAPFNAPKGPRSNIEVTRGSHQAPLRTPTAPNAETKQDAEKSFQTLDSLFESTTAKPKVYYLPLSNAIADARLDELNRETSRDWRPEDKVRGRGGGQLDQKARYGFDEEDRVLEVGPDHGPWANDSGGFRGGRGGFRGGGGGGGGYRGRARGPWRG</sequence>
<dbReference type="InterPro" id="IPR032552">
    <property type="entry name" value="RSB_motif"/>
</dbReference>
<dbReference type="InterPro" id="IPR034257">
    <property type="entry name" value="Acinus_RRM"/>
</dbReference>
<dbReference type="Gene3D" id="1.10.720.30">
    <property type="entry name" value="SAP domain"/>
    <property type="match status" value="1"/>
</dbReference>
<dbReference type="PANTHER" id="PTHR47031">
    <property type="entry name" value="SAP DNA-BINDING DOMAIN-CONTAINING PROTEIN"/>
    <property type="match status" value="1"/>
</dbReference>
<feature type="region of interest" description="Disordered" evidence="1">
    <location>
        <begin position="98"/>
        <end position="342"/>
    </location>
</feature>
<dbReference type="AlphaFoldDB" id="A0A7C8IBC2"/>
<dbReference type="OrthoDB" id="5348404at2759"/>
<dbReference type="Proteomes" id="UP000481861">
    <property type="component" value="Unassembled WGS sequence"/>
</dbReference>
<feature type="domain" description="SAP" evidence="2">
    <location>
        <begin position="3"/>
        <end position="41"/>
    </location>
</feature>
<dbReference type="Pfam" id="PF02037">
    <property type="entry name" value="SAP"/>
    <property type="match status" value="1"/>
</dbReference>
<dbReference type="InterPro" id="IPR003034">
    <property type="entry name" value="SAP_dom"/>
</dbReference>
<feature type="compositionally biased region" description="Basic and acidic residues" evidence="1">
    <location>
        <begin position="310"/>
        <end position="320"/>
    </location>
</feature>
<evidence type="ECO:0000256" key="1">
    <source>
        <dbReference type="SAM" id="MobiDB-lite"/>
    </source>
</evidence>
<feature type="compositionally biased region" description="Basic and acidic residues" evidence="1">
    <location>
        <begin position="249"/>
        <end position="267"/>
    </location>
</feature>
<feature type="compositionally biased region" description="Polar residues" evidence="1">
    <location>
        <begin position="118"/>
        <end position="133"/>
    </location>
</feature>
<comment type="caution">
    <text evidence="3">The sequence shown here is derived from an EMBL/GenBank/DDBJ whole genome shotgun (WGS) entry which is preliminary data.</text>
</comment>
<feature type="compositionally biased region" description="Basic and acidic residues" evidence="1">
    <location>
        <begin position="221"/>
        <end position="234"/>
    </location>
</feature>
<feature type="compositionally biased region" description="Polar residues" evidence="1">
    <location>
        <begin position="143"/>
        <end position="153"/>
    </location>
</feature>
<protein>
    <recommendedName>
        <fullName evidence="2">SAP domain-containing protein</fullName>
    </recommendedName>
</protein>
<evidence type="ECO:0000313" key="4">
    <source>
        <dbReference type="Proteomes" id="UP000481861"/>
    </source>
</evidence>
<name>A0A7C8IBC2_9PLEO</name>
<evidence type="ECO:0000259" key="2">
    <source>
        <dbReference type="Pfam" id="PF02037"/>
    </source>
</evidence>
<feature type="region of interest" description="Disordered" evidence="1">
    <location>
        <begin position="515"/>
        <end position="552"/>
    </location>
</feature>
<organism evidence="3 4">
    <name type="scientific">Massariosphaeria phaeospora</name>
    <dbReference type="NCBI Taxonomy" id="100035"/>
    <lineage>
        <taxon>Eukaryota</taxon>
        <taxon>Fungi</taxon>
        <taxon>Dikarya</taxon>
        <taxon>Ascomycota</taxon>
        <taxon>Pezizomycotina</taxon>
        <taxon>Dothideomycetes</taxon>
        <taxon>Pleosporomycetidae</taxon>
        <taxon>Pleosporales</taxon>
        <taxon>Pleosporales incertae sedis</taxon>
        <taxon>Massariosphaeria</taxon>
    </lineage>
</organism>
<dbReference type="InterPro" id="IPR036361">
    <property type="entry name" value="SAP_dom_sf"/>
</dbReference>
<evidence type="ECO:0000313" key="3">
    <source>
        <dbReference type="EMBL" id="KAF2875309.1"/>
    </source>
</evidence>
<dbReference type="PANTHER" id="PTHR47031:SF3">
    <property type="entry name" value="SAP DOMAIN-CONTAINING PROTEIN"/>
    <property type="match status" value="1"/>
</dbReference>
<feature type="region of interest" description="Disordered" evidence="1">
    <location>
        <begin position="41"/>
        <end position="83"/>
    </location>
</feature>
<dbReference type="EMBL" id="JAADJZ010000005">
    <property type="protein sequence ID" value="KAF2875309.1"/>
    <property type="molecule type" value="Genomic_DNA"/>
</dbReference>
<gene>
    <name evidence="3" type="ORF">BDV95DRAFT_538912</name>
</gene>
<accession>A0A7C8IBC2</accession>
<proteinExistence type="predicted"/>
<dbReference type="Pfam" id="PF16294">
    <property type="entry name" value="RSB_motif"/>
    <property type="match status" value="1"/>
</dbReference>
<dbReference type="CDD" id="cd12432">
    <property type="entry name" value="RRM_ACINU"/>
    <property type="match status" value="1"/>
</dbReference>
<reference evidence="3 4" key="1">
    <citation type="submission" date="2020-01" db="EMBL/GenBank/DDBJ databases">
        <authorList>
            <consortium name="DOE Joint Genome Institute"/>
            <person name="Haridas S."/>
            <person name="Albert R."/>
            <person name="Binder M."/>
            <person name="Bloem J."/>
            <person name="Labutti K."/>
            <person name="Salamov A."/>
            <person name="Andreopoulos B."/>
            <person name="Baker S.E."/>
            <person name="Barry K."/>
            <person name="Bills G."/>
            <person name="Bluhm B.H."/>
            <person name="Cannon C."/>
            <person name="Castanera R."/>
            <person name="Culley D.E."/>
            <person name="Daum C."/>
            <person name="Ezra D."/>
            <person name="Gonzalez J.B."/>
            <person name="Henrissat B."/>
            <person name="Kuo A."/>
            <person name="Liang C."/>
            <person name="Lipzen A."/>
            <person name="Lutzoni F."/>
            <person name="Magnuson J."/>
            <person name="Mondo S."/>
            <person name="Nolan M."/>
            <person name="Ohm R."/>
            <person name="Pangilinan J."/>
            <person name="Park H.-J.H."/>
            <person name="Ramirez L."/>
            <person name="Alfaro M."/>
            <person name="Sun H."/>
            <person name="Tritt A."/>
            <person name="Yoshinaga Y."/>
            <person name="Zwiers L.-H.L."/>
            <person name="Turgeon B.G."/>
            <person name="Goodwin S.B."/>
            <person name="Spatafora J.W."/>
            <person name="Crous P.W."/>
            <person name="Grigoriev I.V."/>
        </authorList>
    </citation>
    <scope>NUCLEOTIDE SEQUENCE [LARGE SCALE GENOMIC DNA]</scope>
    <source>
        <strain evidence="3 4">CBS 611.86</strain>
    </source>
</reference>
<feature type="region of interest" description="Disordered" evidence="1">
    <location>
        <begin position="628"/>
        <end position="671"/>
    </location>
</feature>
<feature type="compositionally biased region" description="Gly residues" evidence="1">
    <location>
        <begin position="643"/>
        <end position="662"/>
    </location>
</feature>
<feature type="compositionally biased region" description="Low complexity" evidence="1">
    <location>
        <begin position="50"/>
        <end position="83"/>
    </location>
</feature>
<keyword evidence="4" id="KW-1185">Reference proteome</keyword>
<feature type="compositionally biased region" description="Basic and acidic residues" evidence="1">
    <location>
        <begin position="327"/>
        <end position="341"/>
    </location>
</feature>